<protein>
    <submittedName>
        <fullName evidence="2">Uncharacterized protein</fullName>
    </submittedName>
</protein>
<feature type="region of interest" description="Disordered" evidence="1">
    <location>
        <begin position="39"/>
        <end position="58"/>
    </location>
</feature>
<dbReference type="EMBL" id="FWXW01000005">
    <property type="protein sequence ID" value="SMC68876.1"/>
    <property type="molecule type" value="Genomic_DNA"/>
</dbReference>
<dbReference type="RefSeq" id="WP_159448080.1">
    <property type="nucleotide sequence ID" value="NZ_FWXW01000005.1"/>
</dbReference>
<organism evidence="2 3">
    <name type="scientific">Papillibacter cinnamivorans DSM 12816</name>
    <dbReference type="NCBI Taxonomy" id="1122930"/>
    <lineage>
        <taxon>Bacteria</taxon>
        <taxon>Bacillati</taxon>
        <taxon>Bacillota</taxon>
        <taxon>Clostridia</taxon>
        <taxon>Eubacteriales</taxon>
        <taxon>Oscillospiraceae</taxon>
        <taxon>Papillibacter</taxon>
    </lineage>
</organism>
<sequence length="58" mass="6971">MYEYSRERIDRKDRITPSVLEEKRAIKIVPVDCVAPERDKRIDRPDRVSAPEQRNFRA</sequence>
<accession>A0A1W2B7G6</accession>
<feature type="compositionally biased region" description="Basic and acidic residues" evidence="1">
    <location>
        <begin position="39"/>
        <end position="49"/>
    </location>
</feature>
<evidence type="ECO:0000313" key="2">
    <source>
        <dbReference type="EMBL" id="SMC68876.1"/>
    </source>
</evidence>
<keyword evidence="3" id="KW-1185">Reference proteome</keyword>
<evidence type="ECO:0000313" key="3">
    <source>
        <dbReference type="Proteomes" id="UP000192790"/>
    </source>
</evidence>
<evidence type="ECO:0000256" key="1">
    <source>
        <dbReference type="SAM" id="MobiDB-lite"/>
    </source>
</evidence>
<dbReference type="AlphaFoldDB" id="A0A1W2B7G6"/>
<proteinExistence type="predicted"/>
<gene>
    <name evidence="2" type="ORF">SAMN02745168_2071</name>
</gene>
<reference evidence="2 3" key="1">
    <citation type="submission" date="2017-04" db="EMBL/GenBank/DDBJ databases">
        <authorList>
            <person name="Afonso C.L."/>
            <person name="Miller P.J."/>
            <person name="Scott M.A."/>
            <person name="Spackman E."/>
            <person name="Goraichik I."/>
            <person name="Dimitrov K.M."/>
            <person name="Suarez D.L."/>
            <person name="Swayne D.E."/>
        </authorList>
    </citation>
    <scope>NUCLEOTIDE SEQUENCE [LARGE SCALE GENOMIC DNA]</scope>
    <source>
        <strain evidence="2 3">DSM 12816</strain>
    </source>
</reference>
<dbReference type="Proteomes" id="UP000192790">
    <property type="component" value="Unassembled WGS sequence"/>
</dbReference>
<name>A0A1W2B7G6_9FIRM</name>